<evidence type="ECO:0000256" key="8">
    <source>
        <dbReference type="ARBA" id="ARBA00022729"/>
    </source>
</evidence>
<evidence type="ECO:0000256" key="14">
    <source>
        <dbReference type="ARBA" id="ARBA00023065"/>
    </source>
</evidence>
<dbReference type="NCBIfam" id="TIGR00367">
    <property type="entry name" value="calcium/sodium antiporter"/>
    <property type="match status" value="1"/>
</dbReference>
<evidence type="ECO:0000256" key="15">
    <source>
        <dbReference type="ARBA" id="ARBA00023136"/>
    </source>
</evidence>
<evidence type="ECO:0000256" key="4">
    <source>
        <dbReference type="ARBA" id="ARBA00022449"/>
    </source>
</evidence>
<feature type="transmembrane region" description="Helical" evidence="18">
    <location>
        <begin position="474"/>
        <end position="492"/>
    </location>
</feature>
<keyword evidence="4" id="KW-0050">Antiport</keyword>
<dbReference type="OrthoDB" id="2127281at2759"/>
<sequence length="575" mass="64897">MYAQVGALKYSKRHARINSRLRFSENFTRLYCLLFPFKIYPLPGGRERNFSLLETFSTYLPNGIAEARDINQPMLTIKNKVVAKQATRSDGQESFVSLRMEEKEEEKEINCTDRSIFDFPEDLFTYKERRHGAVVLHTFLGLYCFLLTAFVCHDYLLPAIDCICVSMNISTDVAGATFLAMSSSFPELFVNIIGTFLTESDLGVGTVVGSAVFDTFATPACGALTTLCAIPLEWRILSRDCAMYVVSIGALVAIMWDRRIHWYEAMILIMLLCIYLILLFCGKGIWRCCGKIAPFNSKSAAKLSNVGEKLPRNGSYKLRSPDDVVAVNPSKNVDIKKLESQQRDLENVLENLDKSLERSVSEYLFTWPRERTMIAKCWFMFGWPLKFLLYVTIPDVRIERLKRWYPLTFIMCVIWIGISSYLVSWMTTVVGDTIDIPDSIMGLTFLAAGGNMPELASIVILARQGDGNMAMSNTLGANILDILLCLGLPWTISCLMKGKDVEIVSGAISYSVLTTVVCIVVLYTVIACFNFKLNKKVGIICLVLYTIFLIFAILVELNVFFFVNLPMCPHIDELY</sequence>
<keyword evidence="14" id="KW-0406">Ion transport</keyword>
<dbReference type="GeneID" id="100741154"/>
<dbReference type="Proteomes" id="UP000515180">
    <property type="component" value="Unplaced"/>
</dbReference>
<dbReference type="GO" id="GO:0006874">
    <property type="term" value="P:intracellular calcium ion homeostasis"/>
    <property type="evidence" value="ECO:0007669"/>
    <property type="project" value="TreeGrafter"/>
</dbReference>
<evidence type="ECO:0000256" key="3">
    <source>
        <dbReference type="ARBA" id="ARBA00022448"/>
    </source>
</evidence>
<evidence type="ECO:0000256" key="17">
    <source>
        <dbReference type="SAM" id="Coils"/>
    </source>
</evidence>
<evidence type="ECO:0000259" key="19">
    <source>
        <dbReference type="Pfam" id="PF01699"/>
    </source>
</evidence>
<dbReference type="InterPro" id="IPR004481">
    <property type="entry name" value="K/Na/Ca-exchanger"/>
</dbReference>
<evidence type="ECO:0000313" key="21">
    <source>
        <dbReference type="RefSeq" id="XP_024226139.1"/>
    </source>
</evidence>
<evidence type="ECO:0000256" key="13">
    <source>
        <dbReference type="ARBA" id="ARBA00023053"/>
    </source>
</evidence>
<keyword evidence="6" id="KW-0109">Calcium transport</keyword>
<dbReference type="AlphaFoldDB" id="A0A6P6FGW9"/>
<dbReference type="Pfam" id="PF01699">
    <property type="entry name" value="Na_Ca_ex"/>
    <property type="match status" value="2"/>
</dbReference>
<dbReference type="InterPro" id="IPR044880">
    <property type="entry name" value="NCX_ion-bd_dom_sf"/>
</dbReference>
<dbReference type="GO" id="GO:0015293">
    <property type="term" value="F:symporter activity"/>
    <property type="evidence" value="ECO:0007669"/>
    <property type="project" value="UniProtKB-KW"/>
</dbReference>
<keyword evidence="3" id="KW-0813">Transport</keyword>
<keyword evidence="5" id="KW-0633">Potassium transport</keyword>
<evidence type="ECO:0000256" key="5">
    <source>
        <dbReference type="ARBA" id="ARBA00022538"/>
    </source>
</evidence>
<dbReference type="PANTHER" id="PTHR10846">
    <property type="entry name" value="SODIUM/POTASSIUM/CALCIUM EXCHANGER"/>
    <property type="match status" value="1"/>
</dbReference>
<accession>A0A6P6FGW9</accession>
<feature type="domain" description="Sodium/calcium exchanger membrane region" evidence="19">
    <location>
        <begin position="138"/>
        <end position="280"/>
    </location>
</feature>
<evidence type="ECO:0000256" key="2">
    <source>
        <dbReference type="ARBA" id="ARBA00005364"/>
    </source>
</evidence>
<evidence type="ECO:0000256" key="12">
    <source>
        <dbReference type="ARBA" id="ARBA00022989"/>
    </source>
</evidence>
<dbReference type="RefSeq" id="XP_024226141.1">
    <property type="nucleotide sequence ID" value="XM_024370373.2"/>
</dbReference>
<comment type="subcellular location">
    <subcellularLocation>
        <location evidence="1">Membrane</location>
        <topology evidence="1">Multi-pass membrane protein</topology>
    </subcellularLocation>
</comment>
<feature type="transmembrane region" description="Helical" evidence="18">
    <location>
        <begin position="404"/>
        <end position="423"/>
    </location>
</feature>
<feature type="transmembrane region" description="Helical" evidence="18">
    <location>
        <begin position="262"/>
        <end position="281"/>
    </location>
</feature>
<evidence type="ECO:0000256" key="18">
    <source>
        <dbReference type="SAM" id="Phobius"/>
    </source>
</evidence>
<evidence type="ECO:0000256" key="11">
    <source>
        <dbReference type="ARBA" id="ARBA00022958"/>
    </source>
</evidence>
<evidence type="ECO:0000313" key="20">
    <source>
        <dbReference type="Proteomes" id="UP000515180"/>
    </source>
</evidence>
<feature type="transmembrane region" description="Helical" evidence="18">
    <location>
        <begin position="537"/>
        <end position="563"/>
    </location>
</feature>
<keyword evidence="11" id="KW-0630">Potassium</keyword>
<keyword evidence="17" id="KW-0175">Coiled coil</keyword>
<dbReference type="GO" id="GO:0005886">
    <property type="term" value="C:plasma membrane"/>
    <property type="evidence" value="ECO:0007669"/>
    <property type="project" value="TreeGrafter"/>
</dbReference>
<evidence type="ECO:0000256" key="1">
    <source>
        <dbReference type="ARBA" id="ARBA00004141"/>
    </source>
</evidence>
<reference evidence="21 22" key="1">
    <citation type="submission" date="2025-04" db="UniProtKB">
        <authorList>
            <consortium name="RefSeq"/>
        </authorList>
    </citation>
    <scope>IDENTIFICATION</scope>
</reference>
<feature type="domain" description="Sodium/calcium exchanger membrane region" evidence="19">
    <location>
        <begin position="405"/>
        <end position="553"/>
    </location>
</feature>
<gene>
    <name evidence="21 22" type="primary">LOC100741154</name>
</gene>
<dbReference type="PANTHER" id="PTHR10846:SF2">
    <property type="entry name" value="RE48874P"/>
    <property type="match status" value="1"/>
</dbReference>
<dbReference type="GO" id="GO:0008273">
    <property type="term" value="F:calcium, potassium:sodium antiporter activity"/>
    <property type="evidence" value="ECO:0007669"/>
    <property type="project" value="TreeGrafter"/>
</dbReference>
<keyword evidence="12 18" id="KW-1133">Transmembrane helix</keyword>
<feature type="coiled-coil region" evidence="17">
    <location>
        <begin position="335"/>
        <end position="362"/>
    </location>
</feature>
<dbReference type="RefSeq" id="XP_024226139.1">
    <property type="nucleotide sequence ID" value="XM_024370371.2"/>
</dbReference>
<evidence type="ECO:0000313" key="22">
    <source>
        <dbReference type="RefSeq" id="XP_024226141.1"/>
    </source>
</evidence>
<protein>
    <submittedName>
        <fullName evidence="21 22">Sodium/potassium/calcium exchanger 4-like isoform X1</fullName>
    </submittedName>
</protein>
<evidence type="ECO:0000256" key="6">
    <source>
        <dbReference type="ARBA" id="ARBA00022568"/>
    </source>
</evidence>
<proteinExistence type="inferred from homology"/>
<keyword evidence="9" id="KW-0106">Calcium</keyword>
<keyword evidence="15 18" id="KW-0472">Membrane</keyword>
<keyword evidence="10" id="KW-0769">Symport</keyword>
<dbReference type="InterPro" id="IPR004837">
    <property type="entry name" value="NaCa_Exmemb"/>
</dbReference>
<comment type="similarity">
    <text evidence="2">Belongs to the Ca(2+):cation antiporter (CaCA) (TC 2.A.19) family. SLC24A subfamily.</text>
</comment>
<feature type="transmembrane region" description="Helical" evidence="18">
    <location>
        <begin position="133"/>
        <end position="151"/>
    </location>
</feature>
<feature type="transmembrane region" description="Helical" evidence="18">
    <location>
        <begin position="504"/>
        <end position="525"/>
    </location>
</feature>
<keyword evidence="8" id="KW-0732">Signal</keyword>
<name>A0A6P6FGW9_BOMIM</name>
<dbReference type="Gene3D" id="1.20.1420.30">
    <property type="entry name" value="NCX, central ion-binding region"/>
    <property type="match status" value="2"/>
</dbReference>
<evidence type="ECO:0000256" key="7">
    <source>
        <dbReference type="ARBA" id="ARBA00022692"/>
    </source>
</evidence>
<dbReference type="GO" id="GO:0005262">
    <property type="term" value="F:calcium channel activity"/>
    <property type="evidence" value="ECO:0007669"/>
    <property type="project" value="TreeGrafter"/>
</dbReference>
<dbReference type="FunFam" id="1.20.1420.30:FF:000009">
    <property type="entry name" value="sodium/potassium/calcium exchanger 5 isoform X2"/>
    <property type="match status" value="1"/>
</dbReference>
<evidence type="ECO:0000256" key="9">
    <source>
        <dbReference type="ARBA" id="ARBA00022837"/>
    </source>
</evidence>
<evidence type="ECO:0000256" key="10">
    <source>
        <dbReference type="ARBA" id="ARBA00022847"/>
    </source>
</evidence>
<keyword evidence="20" id="KW-1185">Reference proteome</keyword>
<feature type="transmembrane region" description="Helical" evidence="18">
    <location>
        <begin position="443"/>
        <end position="462"/>
    </location>
</feature>
<evidence type="ECO:0000256" key="16">
    <source>
        <dbReference type="ARBA" id="ARBA00023201"/>
    </source>
</evidence>
<keyword evidence="7 18" id="KW-0812">Transmembrane</keyword>
<keyword evidence="13" id="KW-0915">Sodium</keyword>
<organism evidence="20 21">
    <name type="scientific">Bombus impatiens</name>
    <name type="common">Bumblebee</name>
    <dbReference type="NCBI Taxonomy" id="132113"/>
    <lineage>
        <taxon>Eukaryota</taxon>
        <taxon>Metazoa</taxon>
        <taxon>Ecdysozoa</taxon>
        <taxon>Arthropoda</taxon>
        <taxon>Hexapoda</taxon>
        <taxon>Insecta</taxon>
        <taxon>Pterygota</taxon>
        <taxon>Neoptera</taxon>
        <taxon>Endopterygota</taxon>
        <taxon>Hymenoptera</taxon>
        <taxon>Apocrita</taxon>
        <taxon>Aculeata</taxon>
        <taxon>Apoidea</taxon>
        <taxon>Anthophila</taxon>
        <taxon>Apidae</taxon>
        <taxon>Bombus</taxon>
        <taxon>Pyrobombus</taxon>
    </lineage>
</organism>
<keyword evidence="16" id="KW-0739">Sodium transport</keyword>